<evidence type="ECO:0000313" key="1">
    <source>
        <dbReference type="EMBL" id="KAK3702290.1"/>
    </source>
</evidence>
<proteinExistence type="predicted"/>
<comment type="caution">
    <text evidence="1">The sequence shown here is derived from an EMBL/GenBank/DDBJ whole genome shotgun (WGS) entry which is preliminary data.</text>
</comment>
<evidence type="ECO:0000313" key="2">
    <source>
        <dbReference type="Proteomes" id="UP001281147"/>
    </source>
</evidence>
<reference evidence="1" key="1">
    <citation type="submission" date="2023-07" db="EMBL/GenBank/DDBJ databases">
        <title>Black Yeasts Isolated from many extreme environments.</title>
        <authorList>
            <person name="Coleine C."/>
            <person name="Stajich J.E."/>
            <person name="Selbmann L."/>
        </authorList>
    </citation>
    <scope>NUCLEOTIDE SEQUENCE</scope>
    <source>
        <strain evidence="1">CCFEE 5714</strain>
    </source>
</reference>
<organism evidence="1 2">
    <name type="scientific">Vermiconidia calcicola</name>
    <dbReference type="NCBI Taxonomy" id="1690605"/>
    <lineage>
        <taxon>Eukaryota</taxon>
        <taxon>Fungi</taxon>
        <taxon>Dikarya</taxon>
        <taxon>Ascomycota</taxon>
        <taxon>Pezizomycotina</taxon>
        <taxon>Dothideomycetes</taxon>
        <taxon>Dothideomycetidae</taxon>
        <taxon>Mycosphaerellales</taxon>
        <taxon>Extremaceae</taxon>
        <taxon>Vermiconidia</taxon>
    </lineage>
</organism>
<name>A0ACC3MRX6_9PEZI</name>
<dbReference type="EMBL" id="JAUTXU010000163">
    <property type="protein sequence ID" value="KAK3702290.1"/>
    <property type="molecule type" value="Genomic_DNA"/>
</dbReference>
<sequence>MAPKRSLVLAALLIIAGAQTAGEITEVTDCHLHGETQFCFAGDAEWEVTTTIDTADAPESYSDCHAHGEDELHCTGGGLEVTLAAATGESEEDHTHETSTTTPEEITEVTSCHLHGDIQYCFAGNEEYEVVDGPDAARAPDHYDDCHAHEEKL</sequence>
<accession>A0ACC3MRX6</accession>
<keyword evidence="2" id="KW-1185">Reference proteome</keyword>
<protein>
    <submittedName>
        <fullName evidence="1">High-affinity Zn(2+) transporter zrt1</fullName>
    </submittedName>
</protein>
<gene>
    <name evidence="1" type="primary">ZRT1_1</name>
    <name evidence="1" type="ORF">LTR37_015001</name>
</gene>
<dbReference type="Proteomes" id="UP001281147">
    <property type="component" value="Unassembled WGS sequence"/>
</dbReference>